<keyword evidence="2" id="KW-1185">Reference proteome</keyword>
<evidence type="ECO:0008006" key="3">
    <source>
        <dbReference type="Google" id="ProtNLM"/>
    </source>
</evidence>
<feature type="non-terminal residue" evidence="1">
    <location>
        <position position="598"/>
    </location>
</feature>
<name>G7Y7H0_CLOSI</name>
<sequence>MHSKRSLTDKADDTALLGLDASKVRTPLNNLSISAPPLGTVCTCRMLNITARLDEIKPKFQHLTEKIHKILYPYISIGLSEYGRLGMLILRRDVSLSVTIMLYPEAVRLSALWVTDIAFSSMEICDYVRKNYGIELTGDDVRILRDKLRPLDHPVCDLQGIRDALHPLGPMAVSVCDYGSLKVLSFTSVRLRVGPQVLKDLENLGARLYKMEHEMSFLQNIQPIVCLLNPDATCDPATLEKASMLIDTIAVEICQRIECRHQVLAVNTPDRVPPEHTKAAILTACGMLDTTCTARWLRKLKPSTCCPIILMKTVLAYNLQTPLPNLSPYQAMPPGHLHATYLRSLFGSYLHRYLPHSGPVTDPVNIADHLNSYFASCYLLIPPNSNSLLTAASLQTPNGQGPLTKFLLANNAIDNRQYGFLSQRSVSGCQLHFFETITAAYDAGYSIVTVYLDIQKAFGQTNSLPVKLLPPYLTPNYPLTSPTNRFQCEFEFSDDTVSGQSVEDFLTCEAAAALFVLNYLLISFMNGVQTTSQSDEGPTCLSNTLRFAPYTDHPICMKKYLGPVSLEAPRIVVHKGSPKHMRLILKRALLPRLPRSFP</sequence>
<reference evidence="1" key="1">
    <citation type="journal article" date="2011" name="Genome Biol.">
        <title>The draft genome of the carcinogenic human liver fluke Clonorchis sinensis.</title>
        <authorList>
            <person name="Wang X."/>
            <person name="Chen W."/>
            <person name="Huang Y."/>
            <person name="Sun J."/>
            <person name="Men J."/>
            <person name="Liu H."/>
            <person name="Luo F."/>
            <person name="Guo L."/>
            <person name="Lv X."/>
            <person name="Deng C."/>
            <person name="Zhou C."/>
            <person name="Fan Y."/>
            <person name="Li X."/>
            <person name="Huang L."/>
            <person name="Hu Y."/>
            <person name="Liang C."/>
            <person name="Hu X."/>
            <person name="Xu J."/>
            <person name="Yu X."/>
        </authorList>
    </citation>
    <scope>NUCLEOTIDE SEQUENCE [LARGE SCALE GENOMIC DNA]</scope>
    <source>
        <strain evidence="1">Henan</strain>
    </source>
</reference>
<reference key="2">
    <citation type="submission" date="2011-10" db="EMBL/GenBank/DDBJ databases">
        <title>The genome and transcriptome sequence of Clonorchis sinensis provide insights into the carcinogenic liver fluke.</title>
        <authorList>
            <person name="Wang X."/>
            <person name="Huang Y."/>
            <person name="Chen W."/>
            <person name="Liu H."/>
            <person name="Guo L."/>
            <person name="Chen Y."/>
            <person name="Luo F."/>
            <person name="Zhou W."/>
            <person name="Sun J."/>
            <person name="Mao Q."/>
            <person name="Liang P."/>
            <person name="Zhou C."/>
            <person name="Tian Y."/>
            <person name="Men J."/>
            <person name="Lv X."/>
            <person name="Huang L."/>
            <person name="Zhou J."/>
            <person name="Hu Y."/>
            <person name="Li R."/>
            <person name="Zhang F."/>
            <person name="Lei H."/>
            <person name="Li X."/>
            <person name="Hu X."/>
            <person name="Liang C."/>
            <person name="Xu J."/>
            <person name="Wu Z."/>
            <person name="Yu X."/>
        </authorList>
    </citation>
    <scope>NUCLEOTIDE SEQUENCE</scope>
    <source>
        <strain>Henan</strain>
    </source>
</reference>
<evidence type="ECO:0000313" key="1">
    <source>
        <dbReference type="EMBL" id="GAA48905.1"/>
    </source>
</evidence>
<dbReference type="EMBL" id="DF142917">
    <property type="protein sequence ID" value="GAA48905.1"/>
    <property type="molecule type" value="Genomic_DNA"/>
</dbReference>
<evidence type="ECO:0000313" key="2">
    <source>
        <dbReference type="Proteomes" id="UP000008909"/>
    </source>
</evidence>
<dbReference type="AlphaFoldDB" id="G7Y7H0"/>
<organism evidence="1 2">
    <name type="scientific">Clonorchis sinensis</name>
    <name type="common">Chinese liver fluke</name>
    <dbReference type="NCBI Taxonomy" id="79923"/>
    <lineage>
        <taxon>Eukaryota</taxon>
        <taxon>Metazoa</taxon>
        <taxon>Spiralia</taxon>
        <taxon>Lophotrochozoa</taxon>
        <taxon>Platyhelminthes</taxon>
        <taxon>Trematoda</taxon>
        <taxon>Digenea</taxon>
        <taxon>Opisthorchiida</taxon>
        <taxon>Opisthorchiata</taxon>
        <taxon>Opisthorchiidae</taxon>
        <taxon>Clonorchis</taxon>
    </lineage>
</organism>
<proteinExistence type="predicted"/>
<gene>
    <name evidence="1" type="ORF">CLF_102195</name>
</gene>
<dbReference type="Proteomes" id="UP000008909">
    <property type="component" value="Unassembled WGS sequence"/>
</dbReference>
<accession>G7Y7H0</accession>
<protein>
    <recommendedName>
        <fullName evidence="3">Reverse transcriptase domain-containing protein</fullName>
    </recommendedName>
</protein>